<reference evidence="5 6" key="1">
    <citation type="journal article" date="2011" name="J. Gen. Appl. Microbiol.">
        <title>Draft genome sequencing of the enigmatic yeast Saitoella complicata.</title>
        <authorList>
            <person name="Nishida H."/>
            <person name="Hamamoto M."/>
            <person name="Sugiyama J."/>
        </authorList>
    </citation>
    <scope>NUCLEOTIDE SEQUENCE [LARGE SCALE GENOMIC DNA]</scope>
    <source>
        <strain evidence="5 6">NRRL Y-17804</strain>
    </source>
</reference>
<dbReference type="GO" id="GO:0008080">
    <property type="term" value="F:N-acetyltransferase activity"/>
    <property type="evidence" value="ECO:0007669"/>
    <property type="project" value="UniProtKB-ARBA"/>
</dbReference>
<keyword evidence="2" id="KW-0808">Transferase</keyword>
<dbReference type="AlphaFoldDB" id="A0A0E9NRB7"/>
<name>A0A0E9NRB7_SAICN</name>
<gene>
    <name evidence="5" type="ORF">G7K_6475-t1</name>
</gene>
<dbReference type="Gene3D" id="3.40.630.30">
    <property type="match status" value="1"/>
</dbReference>
<organism evidence="5 6">
    <name type="scientific">Saitoella complicata (strain BCRC 22490 / CBS 7301 / JCM 7358 / NBRC 10748 / NRRL Y-17804)</name>
    <dbReference type="NCBI Taxonomy" id="698492"/>
    <lineage>
        <taxon>Eukaryota</taxon>
        <taxon>Fungi</taxon>
        <taxon>Dikarya</taxon>
        <taxon>Ascomycota</taxon>
        <taxon>Taphrinomycotina</taxon>
        <taxon>Taphrinomycotina incertae sedis</taxon>
        <taxon>Saitoella</taxon>
    </lineage>
</organism>
<dbReference type="PANTHER" id="PTHR10545:SF29">
    <property type="entry name" value="GH14572P-RELATED"/>
    <property type="match status" value="1"/>
</dbReference>
<dbReference type="InterPro" id="IPR051016">
    <property type="entry name" value="Diverse_Substrate_AcTransf"/>
</dbReference>
<dbReference type="PROSITE" id="PS51186">
    <property type="entry name" value="GNAT"/>
    <property type="match status" value="1"/>
</dbReference>
<dbReference type="EMBL" id="BACD03000067">
    <property type="protein sequence ID" value="GAO52397.1"/>
    <property type="molecule type" value="Genomic_DNA"/>
</dbReference>
<dbReference type="PANTHER" id="PTHR10545">
    <property type="entry name" value="DIAMINE N-ACETYLTRANSFERASE"/>
    <property type="match status" value="1"/>
</dbReference>
<comment type="similarity">
    <text evidence="1">Belongs to the acetyltransferase family.</text>
</comment>
<evidence type="ECO:0000313" key="6">
    <source>
        <dbReference type="Proteomes" id="UP000033140"/>
    </source>
</evidence>
<sequence>MAPPLVLRKATVEDVPQILRYITDLAIFEDAEHEVEATVESLTRTLGFFGEKAYAHVIMAEYDSSPAGMALYFNNYSTWKGVPGIYLEDLYVKPEFRSKGIGRALIAYLARETKRIGGARLEWSVLDWNEKAIRVYEGVGAKKQDGWSVMRVAGEALTKLSHSALDAVQKN</sequence>
<evidence type="ECO:0000256" key="2">
    <source>
        <dbReference type="ARBA" id="ARBA00022679"/>
    </source>
</evidence>
<keyword evidence="3" id="KW-0012">Acyltransferase</keyword>
<protein>
    <recommendedName>
        <fullName evidence="4">N-acetyltransferase domain-containing protein</fullName>
    </recommendedName>
</protein>
<keyword evidence="6" id="KW-1185">Reference proteome</keyword>
<evidence type="ECO:0000259" key="4">
    <source>
        <dbReference type="PROSITE" id="PS51186"/>
    </source>
</evidence>
<evidence type="ECO:0000313" key="5">
    <source>
        <dbReference type="EMBL" id="GAO52397.1"/>
    </source>
</evidence>
<reference evidence="5 6" key="2">
    <citation type="journal article" date="2014" name="J. Gen. Appl. Microbiol.">
        <title>The early diverging ascomycetous budding yeast Saitoella complicata has three histone deacetylases belonging to the Clr6, Hos2, and Rpd3 lineages.</title>
        <authorList>
            <person name="Nishida H."/>
            <person name="Matsumoto T."/>
            <person name="Kondo S."/>
            <person name="Hamamoto M."/>
            <person name="Yoshikawa H."/>
        </authorList>
    </citation>
    <scope>NUCLEOTIDE SEQUENCE [LARGE SCALE GENOMIC DNA]</scope>
    <source>
        <strain evidence="5 6">NRRL Y-17804</strain>
    </source>
</reference>
<dbReference type="SUPFAM" id="SSF55729">
    <property type="entry name" value="Acyl-CoA N-acyltransferases (Nat)"/>
    <property type="match status" value="1"/>
</dbReference>
<evidence type="ECO:0000256" key="3">
    <source>
        <dbReference type="ARBA" id="ARBA00023315"/>
    </source>
</evidence>
<dbReference type="RefSeq" id="XP_019024560.1">
    <property type="nucleotide sequence ID" value="XM_019166034.1"/>
</dbReference>
<dbReference type="InterPro" id="IPR016181">
    <property type="entry name" value="Acyl_CoA_acyltransferase"/>
</dbReference>
<proteinExistence type="inferred from homology"/>
<feature type="domain" description="N-acetyltransferase" evidence="4">
    <location>
        <begin position="5"/>
        <end position="171"/>
    </location>
</feature>
<reference evidence="5 6" key="3">
    <citation type="journal article" date="2015" name="Genome Announc.">
        <title>Draft Genome Sequence of the Archiascomycetous Yeast Saitoella complicata.</title>
        <authorList>
            <person name="Yamauchi K."/>
            <person name="Kondo S."/>
            <person name="Hamamoto M."/>
            <person name="Takahashi Y."/>
            <person name="Ogura Y."/>
            <person name="Hayashi T."/>
            <person name="Nishida H."/>
        </authorList>
    </citation>
    <scope>NUCLEOTIDE SEQUENCE [LARGE SCALE GENOMIC DNA]</scope>
    <source>
        <strain evidence="5 6">NRRL Y-17804</strain>
    </source>
</reference>
<dbReference type="OMA" id="QSEWVRY"/>
<dbReference type="Pfam" id="PF00583">
    <property type="entry name" value="Acetyltransf_1"/>
    <property type="match status" value="1"/>
</dbReference>
<evidence type="ECO:0000256" key="1">
    <source>
        <dbReference type="ARBA" id="ARBA00008694"/>
    </source>
</evidence>
<dbReference type="STRING" id="698492.A0A0E9NRB7"/>
<comment type="caution">
    <text evidence="5">The sequence shown here is derived from an EMBL/GenBank/DDBJ whole genome shotgun (WGS) entry which is preliminary data.</text>
</comment>
<dbReference type="FunFam" id="3.40.630.30:FF:000064">
    <property type="entry name" value="GNAT family acetyltransferase"/>
    <property type="match status" value="1"/>
</dbReference>
<dbReference type="Proteomes" id="UP000033140">
    <property type="component" value="Unassembled WGS sequence"/>
</dbReference>
<dbReference type="CDD" id="cd04301">
    <property type="entry name" value="NAT_SF"/>
    <property type="match status" value="1"/>
</dbReference>
<dbReference type="InterPro" id="IPR000182">
    <property type="entry name" value="GNAT_dom"/>
</dbReference>
<dbReference type="OrthoDB" id="7305308at2759"/>
<accession>A0A0E9NRB7</accession>